<gene>
    <name evidence="1" type="ORF">Tci_881478</name>
</gene>
<evidence type="ECO:0000313" key="1">
    <source>
        <dbReference type="EMBL" id="GFD09509.1"/>
    </source>
</evidence>
<comment type="caution">
    <text evidence="1">The sequence shown here is derived from an EMBL/GenBank/DDBJ whole genome shotgun (WGS) entry which is preliminary data.</text>
</comment>
<protein>
    <submittedName>
        <fullName evidence="1">Uncharacterized protein</fullName>
    </submittedName>
</protein>
<reference evidence="1" key="1">
    <citation type="journal article" date="2019" name="Sci. Rep.">
        <title>Draft genome of Tanacetum cinerariifolium, the natural source of mosquito coil.</title>
        <authorList>
            <person name="Yamashiro T."/>
            <person name="Shiraishi A."/>
            <person name="Satake H."/>
            <person name="Nakayama K."/>
        </authorList>
    </citation>
    <scope>NUCLEOTIDE SEQUENCE</scope>
</reference>
<proteinExistence type="predicted"/>
<organism evidence="1">
    <name type="scientific">Tanacetum cinerariifolium</name>
    <name type="common">Dalmatian daisy</name>
    <name type="synonym">Chrysanthemum cinerariifolium</name>
    <dbReference type="NCBI Taxonomy" id="118510"/>
    <lineage>
        <taxon>Eukaryota</taxon>
        <taxon>Viridiplantae</taxon>
        <taxon>Streptophyta</taxon>
        <taxon>Embryophyta</taxon>
        <taxon>Tracheophyta</taxon>
        <taxon>Spermatophyta</taxon>
        <taxon>Magnoliopsida</taxon>
        <taxon>eudicotyledons</taxon>
        <taxon>Gunneridae</taxon>
        <taxon>Pentapetalae</taxon>
        <taxon>asterids</taxon>
        <taxon>campanulids</taxon>
        <taxon>Asterales</taxon>
        <taxon>Asteraceae</taxon>
        <taxon>Asteroideae</taxon>
        <taxon>Anthemideae</taxon>
        <taxon>Anthemidinae</taxon>
        <taxon>Tanacetum</taxon>
    </lineage>
</organism>
<name>A0A699TJQ2_TANCI</name>
<accession>A0A699TJQ2</accession>
<feature type="non-terminal residue" evidence="1">
    <location>
        <position position="1"/>
    </location>
</feature>
<dbReference type="EMBL" id="BKCJ011245974">
    <property type="protein sequence ID" value="GFD09509.1"/>
    <property type="molecule type" value="Genomic_DNA"/>
</dbReference>
<dbReference type="AlphaFoldDB" id="A0A699TJQ2"/>
<sequence length="102" mass="11666">LLTITGGLDTALDLNYFLGCLVDDLWASELKTSPGVPAYFDNRNTTLLQTVDLPVHDLDRFFNEVEFVANLDFIQRYSKRFISHAFLQLRDVKHTVNSGQFL</sequence>